<evidence type="ECO:0000313" key="3">
    <source>
        <dbReference type="Proteomes" id="UP000607653"/>
    </source>
</evidence>
<reference evidence="2 3" key="1">
    <citation type="journal article" date="2020" name="Mol. Biol. Evol.">
        <title>Distinct Expression and Methylation Patterns for Genes with Different Fates following a Single Whole-Genome Duplication in Flowering Plants.</title>
        <authorList>
            <person name="Shi T."/>
            <person name="Rahmani R.S."/>
            <person name="Gugger P.F."/>
            <person name="Wang M."/>
            <person name="Li H."/>
            <person name="Zhang Y."/>
            <person name="Li Z."/>
            <person name="Wang Q."/>
            <person name="Van de Peer Y."/>
            <person name="Marchal K."/>
            <person name="Chen J."/>
        </authorList>
    </citation>
    <scope>NUCLEOTIDE SEQUENCE [LARGE SCALE GENOMIC DNA]</scope>
    <source>
        <tissue evidence="2">Leaf</tissue>
    </source>
</reference>
<dbReference type="AlphaFoldDB" id="A0A822Z206"/>
<feature type="region of interest" description="Disordered" evidence="1">
    <location>
        <begin position="1"/>
        <end position="24"/>
    </location>
</feature>
<dbReference type="EMBL" id="DUZY01000005">
    <property type="protein sequence ID" value="DAD38817.1"/>
    <property type="molecule type" value="Genomic_DNA"/>
</dbReference>
<protein>
    <submittedName>
        <fullName evidence="2">Uncharacterized protein</fullName>
    </submittedName>
</protein>
<proteinExistence type="predicted"/>
<keyword evidence="3" id="KW-1185">Reference proteome</keyword>
<feature type="compositionally biased region" description="Basic and acidic residues" evidence="1">
    <location>
        <begin position="1"/>
        <end position="17"/>
    </location>
</feature>
<accession>A0A822Z206</accession>
<dbReference type="Proteomes" id="UP000607653">
    <property type="component" value="Unassembled WGS sequence"/>
</dbReference>
<name>A0A822Z206_NELNU</name>
<evidence type="ECO:0000256" key="1">
    <source>
        <dbReference type="SAM" id="MobiDB-lite"/>
    </source>
</evidence>
<gene>
    <name evidence="2" type="ORF">HUJ06_013139</name>
</gene>
<sequence>MVVKRMDVGQEENKQEAEISINWF</sequence>
<comment type="caution">
    <text evidence="2">The sequence shown here is derived from an EMBL/GenBank/DDBJ whole genome shotgun (WGS) entry which is preliminary data.</text>
</comment>
<organism evidence="2 3">
    <name type="scientific">Nelumbo nucifera</name>
    <name type="common">Sacred lotus</name>
    <dbReference type="NCBI Taxonomy" id="4432"/>
    <lineage>
        <taxon>Eukaryota</taxon>
        <taxon>Viridiplantae</taxon>
        <taxon>Streptophyta</taxon>
        <taxon>Embryophyta</taxon>
        <taxon>Tracheophyta</taxon>
        <taxon>Spermatophyta</taxon>
        <taxon>Magnoliopsida</taxon>
        <taxon>Proteales</taxon>
        <taxon>Nelumbonaceae</taxon>
        <taxon>Nelumbo</taxon>
    </lineage>
</organism>
<evidence type="ECO:0000313" key="2">
    <source>
        <dbReference type="EMBL" id="DAD38817.1"/>
    </source>
</evidence>